<dbReference type="InterPro" id="IPR036390">
    <property type="entry name" value="WH_DNA-bd_sf"/>
</dbReference>
<evidence type="ECO:0000313" key="1">
    <source>
        <dbReference type="EMBL" id="AWR95547.1"/>
    </source>
</evidence>
<gene>
    <name evidence="1" type="ORF">DFR85_14075</name>
</gene>
<dbReference type="KEGG" id="abri:DFR85_14075"/>
<accession>A0A2U9IHM1</accession>
<dbReference type="AlphaFoldDB" id="A0A2U9IHM1"/>
<name>A0A2U9IHM1_9CREN</name>
<reference evidence="1 2" key="1">
    <citation type="submission" date="2018-05" db="EMBL/GenBank/DDBJ databases">
        <title>Complete Genome Sequences of Extremely Thermoacidophilic, Metal-Mobilizing Type-Strain Members of the Archaeal Family Sulfolobaceae: Acidianus brierleyi DSM-1651T, Acidianus sulfidivorans DSM-18786T, Metallosphaera hakonensis DSM-7519T, and Metallosphaera prunae DSM-10039T.</title>
        <authorList>
            <person name="Counts J.A."/>
            <person name="Kelly R.M."/>
        </authorList>
    </citation>
    <scope>NUCLEOTIDE SEQUENCE [LARGE SCALE GENOMIC DNA]</scope>
    <source>
        <strain evidence="1 2">DSM 1651</strain>
    </source>
</reference>
<evidence type="ECO:0000313" key="2">
    <source>
        <dbReference type="Proteomes" id="UP000248044"/>
    </source>
</evidence>
<dbReference type="EMBL" id="CP029289">
    <property type="protein sequence ID" value="AWR95547.1"/>
    <property type="molecule type" value="Genomic_DNA"/>
</dbReference>
<organism evidence="1 2">
    <name type="scientific">Acidianus brierleyi</name>
    <dbReference type="NCBI Taxonomy" id="41673"/>
    <lineage>
        <taxon>Archaea</taxon>
        <taxon>Thermoproteota</taxon>
        <taxon>Thermoprotei</taxon>
        <taxon>Sulfolobales</taxon>
        <taxon>Sulfolobaceae</taxon>
        <taxon>Acidianus</taxon>
    </lineage>
</organism>
<dbReference type="SUPFAM" id="SSF46785">
    <property type="entry name" value="Winged helix' DNA-binding domain"/>
    <property type="match status" value="1"/>
</dbReference>
<dbReference type="Proteomes" id="UP000248044">
    <property type="component" value="Chromosome"/>
</dbReference>
<dbReference type="RefSeq" id="WP_110271425.1">
    <property type="nucleotide sequence ID" value="NZ_CP029289.2"/>
</dbReference>
<evidence type="ECO:0008006" key="3">
    <source>
        <dbReference type="Google" id="ProtNLM"/>
    </source>
</evidence>
<proteinExistence type="predicted"/>
<protein>
    <recommendedName>
        <fullName evidence="3">ArnR1-like winged helix-turn-helix domain-containing protein</fullName>
    </recommendedName>
</protein>
<dbReference type="InterPro" id="IPR036388">
    <property type="entry name" value="WH-like_DNA-bd_sf"/>
</dbReference>
<keyword evidence="2" id="KW-1185">Reference proteome</keyword>
<sequence length="90" mass="10697">MKIRSKLRLIRYAILKELARERLGIKIGELKRTLMLKDIVNSDGAFYANLRDLIMEEKVKIMEEDEEKVVYITDKGLEEFKETDEYLKKS</sequence>
<dbReference type="Gene3D" id="1.10.10.10">
    <property type="entry name" value="Winged helix-like DNA-binding domain superfamily/Winged helix DNA-binding domain"/>
    <property type="match status" value="1"/>
</dbReference>
<dbReference type="GeneID" id="36833305"/>